<name>A0A6S6TLR5_9BACT</name>
<accession>A0A6S6TLR5</accession>
<feature type="chain" id="PRO_5027625283" evidence="1">
    <location>
        <begin position="24"/>
        <end position="668"/>
    </location>
</feature>
<feature type="signal peptide" evidence="1">
    <location>
        <begin position="1"/>
        <end position="23"/>
    </location>
</feature>
<keyword evidence="1" id="KW-0732">Signal</keyword>
<evidence type="ECO:0000256" key="1">
    <source>
        <dbReference type="SAM" id="SignalP"/>
    </source>
</evidence>
<gene>
    <name evidence="2" type="ORF">HELGO_WM4777</name>
</gene>
<dbReference type="InterPro" id="IPR008979">
    <property type="entry name" value="Galactose-bd-like_sf"/>
</dbReference>
<reference evidence="2" key="1">
    <citation type="submission" date="2020-01" db="EMBL/GenBank/DDBJ databases">
        <authorList>
            <person name="Meier V. D."/>
            <person name="Meier V D."/>
        </authorList>
    </citation>
    <scope>NUCLEOTIDE SEQUENCE</scope>
    <source>
        <strain evidence="2">HLG_WM_MAG_05</strain>
    </source>
</reference>
<evidence type="ECO:0000313" key="2">
    <source>
        <dbReference type="EMBL" id="CAA6817510.1"/>
    </source>
</evidence>
<dbReference type="EMBL" id="CACVAU010000052">
    <property type="protein sequence ID" value="CAA6817510.1"/>
    <property type="molecule type" value="Genomic_DNA"/>
</dbReference>
<proteinExistence type="predicted"/>
<organism evidence="2">
    <name type="scientific">uncultured Sulfurovum sp</name>
    <dbReference type="NCBI Taxonomy" id="269237"/>
    <lineage>
        <taxon>Bacteria</taxon>
        <taxon>Pseudomonadati</taxon>
        <taxon>Campylobacterota</taxon>
        <taxon>Epsilonproteobacteria</taxon>
        <taxon>Campylobacterales</taxon>
        <taxon>Sulfurovaceae</taxon>
        <taxon>Sulfurovum</taxon>
        <taxon>environmental samples</taxon>
    </lineage>
</organism>
<dbReference type="AlphaFoldDB" id="A0A6S6TLR5"/>
<protein>
    <submittedName>
        <fullName evidence="2">No hits</fullName>
    </submittedName>
</protein>
<sequence>MKTVRKLGILFLILISFSINAHAEILDTNNWTPYRGGITGGLVTEEKHSGTHSMKIINEDNLRSGWHYPAIPIDNKKTVTFAGWNKAENVSEDALNTLDFSITFDDGTHEWYYPNELRFSKGTHDWEKVEHTVTFDKEIVSIKPYAILNYKKGTVWFDDISVTVEEEITTDWKPYRGAITGGIDTNIKHSGTHSMKIINEDNLRSGWHYPTIPVNNKKTVTFTGWNKAENVSEDALNALDFSITFDDGTHKWYYPDELRFSKGTHDWEKVEHTVTFDKEIVSIKPYAILNYKKGTVWFDDISVKVHSETTVSTTQDTYTQTDQIVVLYENMSNSEQDWIGIFPEGSASTLQNAIQWEFKNNQNMQTFESLPAGNYEVRVFFNNTLNVEASHSFTVENTAFNVESRKPAYDPFELIYADFVNMRGAGSDWIGIFPVGATHSKESAIEWKYAKSLVNGSLSFNGLPVGTYEMRASFATLHKKTLTFNVQDTAVTKIVYETAENGFEQEWGSTGTPVTIINTGAQGSNHSVRATRYVGSYFSFSNPDKKLRFLEFDTRIGTASHVGNFGVIVQTKEGKKRIVFSSYMNHPGNVFTNNPEDFRDPFSSREGYVHNHPGPTDYYMETRNGNFIHYKINIEEKLRMLEPDNELISITHFTSAGGDFDNIQLVSH</sequence>
<dbReference type="Gene3D" id="2.60.120.260">
    <property type="entry name" value="Galactose-binding domain-like"/>
    <property type="match status" value="2"/>
</dbReference>
<dbReference type="SUPFAM" id="SSF49785">
    <property type="entry name" value="Galactose-binding domain-like"/>
    <property type="match status" value="1"/>
</dbReference>